<proteinExistence type="predicted"/>
<dbReference type="PANTHER" id="PTHR10151:SF120">
    <property type="entry name" value="BIS(5'-ADENOSYL)-TRIPHOSPHATASE"/>
    <property type="match status" value="1"/>
</dbReference>
<sequence length="411" mass="46185">MQFSRFIFILIDGAPYSVFHELIENNELPNIKRFITNQGCLKKAVSVFPSTTGPAFIPFFMGLFPGTANVPGYRWLSKKDILQHKYGRPGLCSYQGADGLNFLVDLPEQPTLFNYFSPVSNIYNLLTKGCSPVDDRTRRKKPLAYAAAHFFHKIWQHITAVASQELIKAVEEGDQFISCLFSAVDGHSHFSHTKSKAVIESYKSVDQTIGKVCQSLYRSGDLDKTMILISSDHGMTNTKTHIDIARCLDRSGHRCLHYPLIWRRNVKSASMVSGNGMANLYFKANAVDWGERMPFEEIDRRGVVDFLLEFEGIGLIAGQSEDGSIIVRNRLGKGQVSAVNGTISYKFDGVDPLGYNTFYHNLSSREALIETYDTKYPDGLVQISQVFRSSRAGDLVLSAESGYDLRARYEY</sequence>
<gene>
    <name evidence="1" type="ORF">METZ01_LOCUS214621</name>
</gene>
<accession>A0A382FHZ6</accession>
<dbReference type="EMBL" id="UINC01049689">
    <property type="protein sequence ID" value="SVB61767.1"/>
    <property type="molecule type" value="Genomic_DNA"/>
</dbReference>
<dbReference type="Pfam" id="PF01663">
    <property type="entry name" value="Phosphodiest"/>
    <property type="match status" value="1"/>
</dbReference>
<dbReference type="GO" id="GO:0016787">
    <property type="term" value="F:hydrolase activity"/>
    <property type="evidence" value="ECO:0007669"/>
    <property type="project" value="UniProtKB-ARBA"/>
</dbReference>
<dbReference type="AlphaFoldDB" id="A0A382FHZ6"/>
<organism evidence="1">
    <name type="scientific">marine metagenome</name>
    <dbReference type="NCBI Taxonomy" id="408172"/>
    <lineage>
        <taxon>unclassified sequences</taxon>
        <taxon>metagenomes</taxon>
        <taxon>ecological metagenomes</taxon>
    </lineage>
</organism>
<evidence type="ECO:0000313" key="1">
    <source>
        <dbReference type="EMBL" id="SVB61767.1"/>
    </source>
</evidence>
<feature type="non-terminal residue" evidence="1">
    <location>
        <position position="411"/>
    </location>
</feature>
<evidence type="ECO:0008006" key="2">
    <source>
        <dbReference type="Google" id="ProtNLM"/>
    </source>
</evidence>
<dbReference type="Gene3D" id="3.40.720.10">
    <property type="entry name" value="Alkaline Phosphatase, subunit A"/>
    <property type="match status" value="1"/>
</dbReference>
<dbReference type="PANTHER" id="PTHR10151">
    <property type="entry name" value="ECTONUCLEOTIDE PYROPHOSPHATASE/PHOSPHODIESTERASE"/>
    <property type="match status" value="1"/>
</dbReference>
<protein>
    <recommendedName>
        <fullName evidence="2">Sulfatase N-terminal domain-containing protein</fullName>
    </recommendedName>
</protein>
<reference evidence="1" key="1">
    <citation type="submission" date="2018-05" db="EMBL/GenBank/DDBJ databases">
        <authorList>
            <person name="Lanie J.A."/>
            <person name="Ng W.-L."/>
            <person name="Kazmierczak K.M."/>
            <person name="Andrzejewski T.M."/>
            <person name="Davidsen T.M."/>
            <person name="Wayne K.J."/>
            <person name="Tettelin H."/>
            <person name="Glass J.I."/>
            <person name="Rusch D."/>
            <person name="Podicherti R."/>
            <person name="Tsui H.-C.T."/>
            <person name="Winkler M.E."/>
        </authorList>
    </citation>
    <scope>NUCLEOTIDE SEQUENCE</scope>
</reference>
<dbReference type="InterPro" id="IPR017850">
    <property type="entry name" value="Alkaline_phosphatase_core_sf"/>
</dbReference>
<name>A0A382FHZ6_9ZZZZ</name>
<dbReference type="SUPFAM" id="SSF53649">
    <property type="entry name" value="Alkaline phosphatase-like"/>
    <property type="match status" value="1"/>
</dbReference>
<dbReference type="InterPro" id="IPR002591">
    <property type="entry name" value="Phosphodiest/P_Trfase"/>
</dbReference>